<dbReference type="Proteomes" id="UP001176223">
    <property type="component" value="Unassembled WGS sequence"/>
</dbReference>
<keyword evidence="2" id="KW-1185">Reference proteome</keyword>
<protein>
    <submittedName>
        <fullName evidence="1">Uncharacterized protein</fullName>
    </submittedName>
</protein>
<comment type="caution">
    <text evidence="1">The sequence shown here is derived from an EMBL/GenBank/DDBJ whole genome shotgun (WGS) entry which is preliminary data.</text>
</comment>
<dbReference type="RefSeq" id="WP_289774202.1">
    <property type="nucleotide sequence ID" value="NZ_JANURS010000014.1"/>
</dbReference>
<proteinExistence type="predicted"/>
<reference evidence="1" key="1">
    <citation type="submission" date="2022-08" db="EMBL/GenBank/DDBJ databases">
        <authorList>
            <person name="Wang H."/>
        </authorList>
    </citation>
    <scope>NUCLEOTIDE SEQUENCE</scope>
    <source>
        <strain evidence="1">XJK33-1</strain>
    </source>
</reference>
<gene>
    <name evidence="1" type="ORF">NYG95_07310</name>
</gene>
<reference evidence="1" key="2">
    <citation type="journal article" date="2023" name="Microorganisms">
        <title>Isolation and Genomic Characteristics of Cat-Borne Campylobacter felis sp. nov. and Sheep-Borne Campylobacter ovis sp. nov.</title>
        <authorList>
            <person name="Wang H."/>
            <person name="Li Y."/>
            <person name="Gu Y."/>
            <person name="Zhou G."/>
            <person name="Chen X."/>
            <person name="Zhang X."/>
            <person name="Shao Z."/>
            <person name="Zhang J."/>
            <person name="Zhang M."/>
        </authorList>
    </citation>
    <scope>NUCLEOTIDE SEQUENCE</scope>
    <source>
        <strain evidence="1">XJK33-1</strain>
    </source>
</reference>
<sequence length="89" mass="10576">MSFCKKLNFFNDLSEVLENLRIYYAEFLVGYGVSWEEISEEEHRKIMLAKSLNELKEIAEETYFNKELDYIFELVSVRQCGENSLTFIS</sequence>
<name>A0ABT7I528_9BACT</name>
<evidence type="ECO:0000313" key="2">
    <source>
        <dbReference type="Proteomes" id="UP001176223"/>
    </source>
</evidence>
<dbReference type="EMBL" id="JANURU010000015">
    <property type="protein sequence ID" value="MDL0147417.1"/>
    <property type="molecule type" value="Genomic_DNA"/>
</dbReference>
<evidence type="ECO:0000313" key="1">
    <source>
        <dbReference type="EMBL" id="MDL0147417.1"/>
    </source>
</evidence>
<organism evidence="1 2">
    <name type="scientific">Campylobacter felis</name>
    <dbReference type="NCBI Taxonomy" id="2974565"/>
    <lineage>
        <taxon>Bacteria</taxon>
        <taxon>Pseudomonadati</taxon>
        <taxon>Campylobacterota</taxon>
        <taxon>Epsilonproteobacteria</taxon>
        <taxon>Campylobacterales</taxon>
        <taxon>Campylobacteraceae</taxon>
        <taxon>Campylobacter</taxon>
    </lineage>
</organism>
<accession>A0ABT7I528</accession>